<feature type="domain" description="PDEase" evidence="7">
    <location>
        <begin position="22"/>
        <end position="371"/>
    </location>
</feature>
<keyword evidence="2" id="KW-0378">Hydrolase</keyword>
<evidence type="ECO:0000256" key="5">
    <source>
        <dbReference type="PIRSR" id="PIRSR623088-3"/>
    </source>
</evidence>
<protein>
    <submittedName>
        <fullName evidence="8">3',5'-cyclic-nucleotide phosphodiesterase</fullName>
    </submittedName>
</protein>
<dbReference type="Gene3D" id="1.10.1300.10">
    <property type="entry name" value="3'5'-cyclic nucleotide phosphodiesterase, catalytic domain"/>
    <property type="match status" value="1"/>
</dbReference>
<feature type="binding site" evidence="4">
    <location>
        <position position="275"/>
    </location>
    <ligand>
        <name>AMP</name>
        <dbReference type="ChEBI" id="CHEBI:456215"/>
    </ligand>
</feature>
<organism evidence="8">
    <name type="scientific">Tetraselmis sp. GSL018</name>
    <dbReference type="NCBI Taxonomy" id="582737"/>
    <lineage>
        <taxon>Eukaryota</taxon>
        <taxon>Viridiplantae</taxon>
        <taxon>Chlorophyta</taxon>
        <taxon>core chlorophytes</taxon>
        <taxon>Chlorodendrophyceae</taxon>
        <taxon>Chlorodendrales</taxon>
        <taxon>Chlorodendraceae</taxon>
        <taxon>Tetraselmis</taxon>
    </lineage>
</organism>
<dbReference type="InterPro" id="IPR023088">
    <property type="entry name" value="PDEase"/>
</dbReference>
<evidence type="ECO:0000256" key="2">
    <source>
        <dbReference type="ARBA" id="ARBA00022801"/>
    </source>
</evidence>
<evidence type="ECO:0000259" key="7">
    <source>
        <dbReference type="PROSITE" id="PS51845"/>
    </source>
</evidence>
<evidence type="ECO:0000256" key="3">
    <source>
        <dbReference type="PIRSR" id="PIRSR623088-1"/>
    </source>
</evidence>
<gene>
    <name evidence="8" type="primary">PDE</name>
    <name evidence="8" type="ORF">TSPGSL018_30191</name>
</gene>
<reference evidence="8" key="1">
    <citation type="submission" date="2014-05" db="EMBL/GenBank/DDBJ databases">
        <title>The transcriptome of the halophilic microalga Tetraselmis sp. GSL018 isolated from the Great Salt Lake, Utah.</title>
        <authorList>
            <person name="Jinkerson R.E."/>
            <person name="D'Adamo S."/>
            <person name="Posewitz M.C."/>
        </authorList>
    </citation>
    <scope>NUCLEOTIDE SEQUENCE</scope>
    <source>
        <strain evidence="8">GSL018</strain>
    </source>
</reference>
<feature type="binding site" evidence="5">
    <location>
        <position position="153"/>
    </location>
    <ligand>
        <name>Zn(2+)</name>
        <dbReference type="ChEBI" id="CHEBI:29105"/>
        <label>2</label>
    </ligand>
</feature>
<feature type="active site" description="Proton donor" evidence="3">
    <location>
        <position position="107"/>
    </location>
</feature>
<name>A0A061RQ44_9CHLO</name>
<evidence type="ECO:0000256" key="4">
    <source>
        <dbReference type="PIRSR" id="PIRSR623088-2"/>
    </source>
</evidence>
<keyword evidence="1 5" id="KW-0479">Metal-binding</keyword>
<feature type="binding site" evidence="4">
    <location>
        <position position="328"/>
    </location>
    <ligand>
        <name>AMP</name>
        <dbReference type="ChEBI" id="CHEBI:456215"/>
    </ligand>
</feature>
<feature type="binding site" evidence="5">
    <location>
        <position position="111"/>
    </location>
    <ligand>
        <name>Zn(2+)</name>
        <dbReference type="ChEBI" id="CHEBI:29105"/>
        <label>1</label>
    </ligand>
</feature>
<evidence type="ECO:0000256" key="6">
    <source>
        <dbReference type="SAM" id="MobiDB-lite"/>
    </source>
</evidence>
<sequence>MTYGDAMSDTKPIGDFMSDTKPIGDYQVTCTTEIVVPDLEGIGSNFSLDFISCESPMKRCDEPLVAVAKQALRSLHLFYLLRAGDSAVKLLSFIRRIADGYEDSGYHCKAHAADVTNRLSCLLKHSGIISAAKQSTMQGHQLLAAVVGACVHDFEHPQVTNNFLVATEQPMAVAFNYQAVIENHSLRSSLALMLQPEYDFMSDWEDDEQKKEFRHNLIRNVLATDMSRHFELLVQYKTKVLRSESLAGKTGSPAWQAMDYSQRTLTLQIAMKVADLGHCMLPIPQHRKWVEALQEEMFRQGDRERDLYMPISPLMDRNKIGVCAGSSQVGFFEVIVLPLIELWTDLFPGCNDLLRKAQENLEYWREQQEQEAASEGSRLQSRRKSLPQRVVI</sequence>
<dbReference type="InterPro" id="IPR036971">
    <property type="entry name" value="PDEase_catalytic_dom_sf"/>
</dbReference>
<dbReference type="PROSITE" id="PS51845">
    <property type="entry name" value="PDEASE_I_2"/>
    <property type="match status" value="1"/>
</dbReference>
<feature type="binding site" evidence="5">
    <location>
        <position position="153"/>
    </location>
    <ligand>
        <name>Zn(2+)</name>
        <dbReference type="ChEBI" id="CHEBI:29105"/>
        <label>1</label>
    </ligand>
</feature>
<accession>A0A061RQ44</accession>
<proteinExistence type="predicted"/>
<dbReference type="EMBL" id="GBEZ01013035">
    <property type="protein sequence ID" value="JAC72914.1"/>
    <property type="molecule type" value="Transcribed_RNA"/>
</dbReference>
<feature type="binding site" evidence="5">
    <location>
        <position position="152"/>
    </location>
    <ligand>
        <name>Zn(2+)</name>
        <dbReference type="ChEBI" id="CHEBI:29105"/>
        <label>1</label>
    </ligand>
</feature>
<dbReference type="PANTHER" id="PTHR11347">
    <property type="entry name" value="CYCLIC NUCLEOTIDE PHOSPHODIESTERASE"/>
    <property type="match status" value="1"/>
</dbReference>
<dbReference type="GO" id="GO:0046872">
    <property type="term" value="F:metal ion binding"/>
    <property type="evidence" value="ECO:0007669"/>
    <property type="project" value="UniProtKB-KW"/>
</dbReference>
<dbReference type="GO" id="GO:0004114">
    <property type="term" value="F:3',5'-cyclic-nucleotide phosphodiesterase activity"/>
    <property type="evidence" value="ECO:0007669"/>
    <property type="project" value="InterPro"/>
</dbReference>
<dbReference type="PRINTS" id="PR00387">
    <property type="entry name" value="PDIESTERASE1"/>
</dbReference>
<evidence type="ECO:0000313" key="8">
    <source>
        <dbReference type="EMBL" id="JAC72914.1"/>
    </source>
</evidence>
<dbReference type="AlphaFoldDB" id="A0A061RQ44"/>
<dbReference type="GO" id="GO:0007165">
    <property type="term" value="P:signal transduction"/>
    <property type="evidence" value="ECO:0007669"/>
    <property type="project" value="InterPro"/>
</dbReference>
<dbReference type="SUPFAM" id="SSF109604">
    <property type="entry name" value="HD-domain/PDEase-like"/>
    <property type="match status" value="1"/>
</dbReference>
<feature type="binding site" evidence="5">
    <location>
        <position position="275"/>
    </location>
    <ligand>
        <name>Zn(2+)</name>
        <dbReference type="ChEBI" id="CHEBI:29105"/>
        <label>1</label>
    </ligand>
</feature>
<feature type="binding site" evidence="4">
    <location>
        <position position="153"/>
    </location>
    <ligand>
        <name>AMP</name>
        <dbReference type="ChEBI" id="CHEBI:456215"/>
    </ligand>
</feature>
<feature type="region of interest" description="Disordered" evidence="6">
    <location>
        <begin position="372"/>
        <end position="392"/>
    </location>
</feature>
<dbReference type="Pfam" id="PF00233">
    <property type="entry name" value="PDEase_I"/>
    <property type="match status" value="1"/>
</dbReference>
<dbReference type="InterPro" id="IPR002073">
    <property type="entry name" value="PDEase_catalytic_dom"/>
</dbReference>
<feature type="binding site" evidence="4">
    <location>
        <begin position="107"/>
        <end position="111"/>
    </location>
    <ligand>
        <name>AMP</name>
        <dbReference type="ChEBI" id="CHEBI:456215"/>
    </ligand>
</feature>
<evidence type="ECO:0000256" key="1">
    <source>
        <dbReference type="ARBA" id="ARBA00022723"/>
    </source>
</evidence>